<keyword evidence="6 11" id="KW-0732">Signal</keyword>
<keyword evidence="8" id="KW-0862">Zinc</keyword>
<evidence type="ECO:0000256" key="11">
    <source>
        <dbReference type="SAM" id="SignalP"/>
    </source>
</evidence>
<reference evidence="13" key="1">
    <citation type="submission" date="2020-11" db="EMBL/GenBank/DDBJ databases">
        <authorList>
            <consortium name="DOE Joint Genome Institute"/>
            <person name="Ahrendt S."/>
            <person name="Riley R."/>
            <person name="Andreopoulos W."/>
            <person name="Labutti K."/>
            <person name="Pangilinan J."/>
            <person name="Ruiz-Duenas F.J."/>
            <person name="Barrasa J.M."/>
            <person name="Sanchez-Garcia M."/>
            <person name="Camarero S."/>
            <person name="Miyauchi S."/>
            <person name="Serrano A."/>
            <person name="Linde D."/>
            <person name="Babiker R."/>
            <person name="Drula E."/>
            <person name="Ayuso-Fernandez I."/>
            <person name="Pacheco R."/>
            <person name="Padilla G."/>
            <person name="Ferreira P."/>
            <person name="Barriuso J."/>
            <person name="Kellner H."/>
            <person name="Castanera R."/>
            <person name="Alfaro M."/>
            <person name="Ramirez L."/>
            <person name="Pisabarro A.G."/>
            <person name="Kuo A."/>
            <person name="Tritt A."/>
            <person name="Lipzen A."/>
            <person name="He G."/>
            <person name="Yan M."/>
            <person name="Ng V."/>
            <person name="Cullen D."/>
            <person name="Martin F."/>
            <person name="Rosso M.-N."/>
            <person name="Henrissat B."/>
            <person name="Hibbett D."/>
            <person name="Martinez A.T."/>
            <person name="Grigoriev I.V."/>
        </authorList>
    </citation>
    <scope>NUCLEOTIDE SEQUENCE</scope>
    <source>
        <strain evidence="13">CIRM-BRFM 674</strain>
    </source>
</reference>
<accession>A0A9P6CSS2</accession>
<dbReference type="GO" id="GO:0008270">
    <property type="term" value="F:zinc ion binding"/>
    <property type="evidence" value="ECO:0007669"/>
    <property type="project" value="InterPro"/>
</dbReference>
<keyword evidence="5" id="KW-0479">Metal-binding</keyword>
<dbReference type="EMBL" id="MU155543">
    <property type="protein sequence ID" value="KAF9472375.1"/>
    <property type="molecule type" value="Genomic_DNA"/>
</dbReference>
<gene>
    <name evidence="13" type="ORF">BDN70DRAFT_971208</name>
</gene>
<feature type="domain" description="Peptidase M14" evidence="12">
    <location>
        <begin position="119"/>
        <end position="456"/>
    </location>
</feature>
<evidence type="ECO:0000256" key="4">
    <source>
        <dbReference type="ARBA" id="ARBA00022670"/>
    </source>
</evidence>
<proteinExistence type="inferred from homology"/>
<keyword evidence="9" id="KW-0482">Metalloprotease</keyword>
<comment type="cofactor">
    <cofactor evidence="1">
        <name>Zn(2+)</name>
        <dbReference type="ChEBI" id="CHEBI:29105"/>
    </cofactor>
</comment>
<evidence type="ECO:0000256" key="1">
    <source>
        <dbReference type="ARBA" id="ARBA00001947"/>
    </source>
</evidence>
<dbReference type="InterPro" id="IPR000834">
    <property type="entry name" value="Peptidase_M14"/>
</dbReference>
<evidence type="ECO:0000256" key="10">
    <source>
        <dbReference type="PROSITE-ProRule" id="PRU01379"/>
    </source>
</evidence>
<protein>
    <submittedName>
        <fullName evidence="13">Peptidase M14</fullName>
    </submittedName>
</protein>
<evidence type="ECO:0000256" key="9">
    <source>
        <dbReference type="ARBA" id="ARBA00023049"/>
    </source>
</evidence>
<evidence type="ECO:0000256" key="3">
    <source>
        <dbReference type="ARBA" id="ARBA00022645"/>
    </source>
</evidence>
<dbReference type="SMART" id="SM00631">
    <property type="entry name" value="Zn_pept"/>
    <property type="match status" value="1"/>
</dbReference>
<dbReference type="AlphaFoldDB" id="A0A9P6CSS2"/>
<dbReference type="Proteomes" id="UP000807469">
    <property type="component" value="Unassembled WGS sequence"/>
</dbReference>
<dbReference type="GO" id="GO:0005615">
    <property type="term" value="C:extracellular space"/>
    <property type="evidence" value="ECO:0007669"/>
    <property type="project" value="TreeGrafter"/>
</dbReference>
<feature type="chain" id="PRO_5040230186" evidence="11">
    <location>
        <begin position="21"/>
        <end position="463"/>
    </location>
</feature>
<dbReference type="CDD" id="cd03860">
    <property type="entry name" value="M14_CP_A-B_like"/>
    <property type="match status" value="1"/>
</dbReference>
<evidence type="ECO:0000259" key="12">
    <source>
        <dbReference type="PROSITE" id="PS52035"/>
    </source>
</evidence>
<evidence type="ECO:0000256" key="2">
    <source>
        <dbReference type="ARBA" id="ARBA00005988"/>
    </source>
</evidence>
<dbReference type="Gene3D" id="3.40.630.10">
    <property type="entry name" value="Zn peptidases"/>
    <property type="match status" value="1"/>
</dbReference>
<evidence type="ECO:0000256" key="6">
    <source>
        <dbReference type="ARBA" id="ARBA00022729"/>
    </source>
</evidence>
<comment type="similarity">
    <text evidence="2 10">Belongs to the peptidase M14 family.</text>
</comment>
<evidence type="ECO:0000256" key="5">
    <source>
        <dbReference type="ARBA" id="ARBA00022723"/>
    </source>
</evidence>
<keyword evidence="14" id="KW-1185">Reference proteome</keyword>
<comment type="caution">
    <text evidence="10">Lacks conserved residue(s) required for the propagation of feature annotation.</text>
</comment>
<keyword evidence="3" id="KW-0121">Carboxypeptidase</keyword>
<dbReference type="PANTHER" id="PTHR11705:SF143">
    <property type="entry name" value="SLL0236 PROTEIN"/>
    <property type="match status" value="1"/>
</dbReference>
<organism evidence="13 14">
    <name type="scientific">Pholiota conissans</name>
    <dbReference type="NCBI Taxonomy" id="109636"/>
    <lineage>
        <taxon>Eukaryota</taxon>
        <taxon>Fungi</taxon>
        <taxon>Dikarya</taxon>
        <taxon>Basidiomycota</taxon>
        <taxon>Agaricomycotina</taxon>
        <taxon>Agaricomycetes</taxon>
        <taxon>Agaricomycetidae</taxon>
        <taxon>Agaricales</taxon>
        <taxon>Agaricineae</taxon>
        <taxon>Strophariaceae</taxon>
        <taxon>Pholiota</taxon>
    </lineage>
</organism>
<dbReference type="FunFam" id="3.40.630.10:FF:000084">
    <property type="entry name" value="Carboxypeptidase B2"/>
    <property type="match status" value="1"/>
</dbReference>
<evidence type="ECO:0000313" key="14">
    <source>
        <dbReference type="Proteomes" id="UP000807469"/>
    </source>
</evidence>
<evidence type="ECO:0000256" key="7">
    <source>
        <dbReference type="ARBA" id="ARBA00022801"/>
    </source>
</evidence>
<dbReference type="SUPFAM" id="SSF53187">
    <property type="entry name" value="Zn-dependent exopeptidases"/>
    <property type="match status" value="1"/>
</dbReference>
<feature type="signal peptide" evidence="11">
    <location>
        <begin position="1"/>
        <end position="20"/>
    </location>
</feature>
<keyword evidence="7" id="KW-0378">Hydrolase</keyword>
<sequence length="463" mass="51999">MTATWLSTLVLASLFVPISCSEQQVLNSEGSATGVLRRFNIGSAVGSVLAVAQDYDLDIWHASSAFVDVYFPSNEPSLPEELARLPHTMITIPSTVSRPLQLQTDWNITSLDNTTFHETYHPLEEVQTFIQQLADAHPNITRLINLGQSAEGRPMQGLTISTGPYNESELERYGRRKGAKKTKKKPTAHDGRKLGFVIVGAQHAREWIATATMTYLAHALVSNSSETHTLSKLLDHFDFHIIPMPNPDGYDYTWKADRYWYKNRQVIGPYTKCVGLDMNRFGYKWKPEALDQVKSPLRNADAKPREPQNPCSHWYPGTRPFESPEVNNMANWISTIPNVVGFVDLRSYGQMLSSPYSYTCKRTPKDAEDQIEAALGACHALKSVHGTAFKVGTLCSTLYPAYGNIVDWMYAREAIKYSYVAHLRDTGTYGFSLPEKWIRPTGEETVGMIEYIAKFIAKQAKST</sequence>
<dbReference type="Pfam" id="PF00246">
    <property type="entry name" value="Peptidase_M14"/>
    <property type="match status" value="1"/>
</dbReference>
<evidence type="ECO:0000256" key="8">
    <source>
        <dbReference type="ARBA" id="ARBA00022833"/>
    </source>
</evidence>
<evidence type="ECO:0000313" key="13">
    <source>
        <dbReference type="EMBL" id="KAF9472375.1"/>
    </source>
</evidence>
<comment type="caution">
    <text evidence="13">The sequence shown here is derived from an EMBL/GenBank/DDBJ whole genome shotgun (WGS) entry which is preliminary data.</text>
</comment>
<dbReference type="PANTHER" id="PTHR11705">
    <property type="entry name" value="PROTEASE FAMILY M14 CARBOXYPEPTIDASE A,B"/>
    <property type="match status" value="1"/>
</dbReference>
<name>A0A9P6CSS2_9AGAR</name>
<dbReference type="OrthoDB" id="3626597at2759"/>
<dbReference type="GO" id="GO:0006508">
    <property type="term" value="P:proteolysis"/>
    <property type="evidence" value="ECO:0007669"/>
    <property type="project" value="UniProtKB-KW"/>
</dbReference>
<dbReference type="PROSITE" id="PS52035">
    <property type="entry name" value="PEPTIDASE_M14"/>
    <property type="match status" value="1"/>
</dbReference>
<keyword evidence="4" id="KW-0645">Protease</keyword>
<dbReference type="GO" id="GO:0004181">
    <property type="term" value="F:metallocarboxypeptidase activity"/>
    <property type="evidence" value="ECO:0007669"/>
    <property type="project" value="InterPro"/>
</dbReference>